<dbReference type="Proteomes" id="UP000198740">
    <property type="component" value="Unassembled WGS sequence"/>
</dbReference>
<proteinExistence type="predicted"/>
<comment type="caution">
    <text evidence="2">The sequence shown here is derived from an EMBL/GenBank/DDBJ whole genome shotgun (WGS) entry which is preliminary data.</text>
</comment>
<evidence type="ECO:0000256" key="1">
    <source>
        <dbReference type="SAM" id="MobiDB-lite"/>
    </source>
</evidence>
<keyword evidence="3" id="KW-1185">Reference proteome</keyword>
<reference evidence="2 3" key="1">
    <citation type="submission" date="2016-10" db="EMBL/GenBank/DDBJ databases">
        <authorList>
            <person name="Varghese N."/>
            <person name="Submissions S."/>
        </authorList>
    </citation>
    <scope>NUCLEOTIDE SEQUENCE [LARGE SCALE GENOMIC DNA]</scope>
    <source>
        <strain evidence="2 3">BS2976</strain>
    </source>
</reference>
<organism evidence="2 3">
    <name type="scientific">Pseudomonas grimontii</name>
    <dbReference type="NCBI Taxonomy" id="129847"/>
    <lineage>
        <taxon>Bacteria</taxon>
        <taxon>Pseudomonadati</taxon>
        <taxon>Pseudomonadota</taxon>
        <taxon>Gammaproteobacteria</taxon>
        <taxon>Pseudomonadales</taxon>
        <taxon>Pseudomonadaceae</taxon>
        <taxon>Pseudomonas</taxon>
    </lineage>
</organism>
<gene>
    <name evidence="2" type="ORF">SAMN04490186_4297</name>
</gene>
<dbReference type="EMBL" id="FNKM01000002">
    <property type="protein sequence ID" value="SDR24107.1"/>
    <property type="molecule type" value="Genomic_DNA"/>
</dbReference>
<accession>A0ABY0TQC8</accession>
<protein>
    <submittedName>
        <fullName evidence="2">Uncharacterized protein</fullName>
    </submittedName>
</protein>
<name>A0ABY0TQC8_9PSED</name>
<feature type="region of interest" description="Disordered" evidence="1">
    <location>
        <begin position="22"/>
        <end position="46"/>
    </location>
</feature>
<evidence type="ECO:0000313" key="3">
    <source>
        <dbReference type="Proteomes" id="UP000198740"/>
    </source>
</evidence>
<sequence>MSRKPGAIQGVTRPLIMGMKADSGSALQRNIPPSSENAGASCTDSTGQRLSPTARFSWAAMEAHLHFIQLDIASGAPLAGQSSTRAASDLRIERNVLRFRWGYLGKLDVTVSVRGHYGDNGIKSDFTEGICMLLRADIKRALLKHREHEGATDTPQLHPRFDVLPGRAPSFDVQAWPGPSCALFKYFRTTFRENRKFIFAGACVGAQQSPEFERLAFRDHLWRSAPRSLLHTTKGGACNARCISLPGPHTEQLQCPFQCLSTKT</sequence>
<feature type="compositionally biased region" description="Polar residues" evidence="1">
    <location>
        <begin position="25"/>
        <end position="46"/>
    </location>
</feature>
<evidence type="ECO:0000313" key="2">
    <source>
        <dbReference type="EMBL" id="SDR24107.1"/>
    </source>
</evidence>